<evidence type="ECO:0000256" key="12">
    <source>
        <dbReference type="ARBA" id="ARBA00033003"/>
    </source>
</evidence>
<dbReference type="PROSITE" id="PS51030">
    <property type="entry name" value="NUCLEAR_REC_DBD_2"/>
    <property type="match status" value="1"/>
</dbReference>
<dbReference type="FunFam" id="3.30.50.10:FF:000031">
    <property type="entry name" value="Ecdysone receptor A1"/>
    <property type="match status" value="1"/>
</dbReference>
<dbReference type="GO" id="GO:0030154">
    <property type="term" value="P:cell differentiation"/>
    <property type="evidence" value="ECO:0007669"/>
    <property type="project" value="TreeGrafter"/>
</dbReference>
<feature type="region of interest" description="Disordered" evidence="15">
    <location>
        <begin position="188"/>
        <end position="227"/>
    </location>
</feature>
<dbReference type="GO" id="GO:0008270">
    <property type="term" value="F:zinc ion binding"/>
    <property type="evidence" value="ECO:0007669"/>
    <property type="project" value="UniProtKB-KW"/>
</dbReference>
<evidence type="ECO:0000256" key="11">
    <source>
        <dbReference type="ARBA" id="ARBA00030794"/>
    </source>
</evidence>
<evidence type="ECO:0000256" key="9">
    <source>
        <dbReference type="ARBA" id="ARBA00023242"/>
    </source>
</evidence>
<evidence type="ECO:0000313" key="18">
    <source>
        <dbReference type="EnsemblMetazoa" id="G31663.2:cds"/>
    </source>
</evidence>
<organism evidence="18 19">
    <name type="scientific">Magallana gigas</name>
    <name type="common">Pacific oyster</name>
    <name type="synonym">Crassostrea gigas</name>
    <dbReference type="NCBI Taxonomy" id="29159"/>
    <lineage>
        <taxon>Eukaryota</taxon>
        <taxon>Metazoa</taxon>
        <taxon>Spiralia</taxon>
        <taxon>Lophotrochozoa</taxon>
        <taxon>Mollusca</taxon>
        <taxon>Bivalvia</taxon>
        <taxon>Autobranchia</taxon>
        <taxon>Pteriomorphia</taxon>
        <taxon>Ostreida</taxon>
        <taxon>Ostreoidea</taxon>
        <taxon>Ostreidae</taxon>
        <taxon>Magallana</taxon>
    </lineage>
</organism>
<sequence length="495" mass="55468">MSAIVAYQHPIHPYNMHGQYPDLFIDPSRYSPIMGKILHDDPHPDPQTSLDNMVLSPSGPYIPGEGDYQYGQSDRMVTSTINDKKKKGAGVPGKSIEEELCRICGDRASGYHYNALSCEGCKGFFRRSITRGASYNCKYGGNCEMDMWMRRKCQSCRLKRCREVGMKEECLLSEEQCKARDARRKAKQRYTQNVHEGSSEKKPALNPECSNSNSGEGIETKAQSPPEVKFASTLSPYAIIDSRPIQSVCEDTRKLIEKLVKLQDKFEFPEESKVNNAIDIDTAKEESGEHVLSSLSKMTVLITHLIVEYAKSLPGFSKLNKEDQIILLKAASSEVMALRASRMYDPASRSIILANGIPLTMDNMVATGQTKEYTELVFKLCHDMADLNSDNAEYALFTAISIFSADRAGLTNRDLVEQIQKVYVDALEEYENKKRVKGGCGLAKYLLRLIDLRNISAEHSKMLTVLPIDEEAMPSVVRDIYMQSDKAAKLDTEGE</sequence>
<dbReference type="InterPro" id="IPR001628">
    <property type="entry name" value="Znf_hrmn_rcpt"/>
</dbReference>
<dbReference type="Pfam" id="PF00104">
    <property type="entry name" value="Hormone_recep"/>
    <property type="match status" value="1"/>
</dbReference>
<dbReference type="GO" id="GO:0090575">
    <property type="term" value="C:RNA polymerase II transcription regulator complex"/>
    <property type="evidence" value="ECO:0007669"/>
    <property type="project" value="TreeGrafter"/>
</dbReference>
<dbReference type="PRINTS" id="PR00398">
    <property type="entry name" value="STRDHORMONER"/>
</dbReference>
<dbReference type="PRINTS" id="PR01283">
    <property type="entry name" value="ECDYSTEROIDR"/>
</dbReference>
<dbReference type="Gene3D" id="1.10.565.10">
    <property type="entry name" value="Retinoid X Receptor"/>
    <property type="match status" value="1"/>
</dbReference>
<keyword evidence="8 14" id="KW-0675">Receptor</keyword>
<evidence type="ECO:0000256" key="4">
    <source>
        <dbReference type="ARBA" id="ARBA00022833"/>
    </source>
</evidence>
<keyword evidence="2 14" id="KW-0479">Metal-binding</keyword>
<dbReference type="GO" id="GO:0000978">
    <property type="term" value="F:RNA polymerase II cis-regulatory region sequence-specific DNA binding"/>
    <property type="evidence" value="ECO:0007669"/>
    <property type="project" value="TreeGrafter"/>
</dbReference>
<keyword evidence="4 14" id="KW-0862">Zinc</keyword>
<dbReference type="InterPro" id="IPR000536">
    <property type="entry name" value="Nucl_hrmn_rcpt_lig-bd"/>
</dbReference>
<keyword evidence="9 14" id="KW-0539">Nucleus</keyword>
<evidence type="ECO:0000256" key="5">
    <source>
        <dbReference type="ARBA" id="ARBA00023015"/>
    </source>
</evidence>
<name>A0A8W8M987_MAGGI</name>
<proteinExistence type="inferred from homology"/>
<dbReference type="GO" id="GO:0000122">
    <property type="term" value="P:negative regulation of transcription by RNA polymerase II"/>
    <property type="evidence" value="ECO:0007669"/>
    <property type="project" value="TreeGrafter"/>
</dbReference>
<feature type="domain" description="Nuclear receptor" evidence="16">
    <location>
        <begin position="98"/>
        <end position="173"/>
    </location>
</feature>
<protein>
    <recommendedName>
        <fullName evidence="1">Ecdysone receptor</fullName>
    </recommendedName>
    <alternativeName>
        <fullName evidence="10">20-hydroxy-ecdysone receptor</fullName>
    </alternativeName>
    <alternativeName>
        <fullName evidence="11">EcRH</fullName>
    </alternativeName>
    <alternativeName>
        <fullName evidence="12">Ecdysteroid receptor</fullName>
    </alternativeName>
    <alternativeName>
        <fullName evidence="13">Nuclear receptor subfamily 1 group H member 1</fullName>
    </alternativeName>
</protein>
<dbReference type="SUPFAM" id="SSF48508">
    <property type="entry name" value="Nuclear receptor ligand-binding domain"/>
    <property type="match status" value="1"/>
</dbReference>
<dbReference type="GO" id="GO:0045944">
    <property type="term" value="P:positive regulation of transcription by RNA polymerase II"/>
    <property type="evidence" value="ECO:0007669"/>
    <property type="project" value="TreeGrafter"/>
</dbReference>
<dbReference type="PANTHER" id="PTHR24082">
    <property type="entry name" value="NUCLEAR HORMONE RECEPTOR"/>
    <property type="match status" value="1"/>
</dbReference>
<dbReference type="SMART" id="SM00399">
    <property type="entry name" value="ZnF_C4"/>
    <property type="match status" value="1"/>
</dbReference>
<dbReference type="InterPro" id="IPR013088">
    <property type="entry name" value="Znf_NHR/GATA"/>
</dbReference>
<dbReference type="Pfam" id="PF00105">
    <property type="entry name" value="zf-C4"/>
    <property type="match status" value="1"/>
</dbReference>
<dbReference type="InterPro" id="IPR001723">
    <property type="entry name" value="Nuclear_hrmn_rcpt"/>
</dbReference>
<dbReference type="InterPro" id="IPR050234">
    <property type="entry name" value="Nuclear_hormone_rcpt_NR1"/>
</dbReference>
<dbReference type="EnsemblMetazoa" id="G31663.2">
    <property type="protein sequence ID" value="G31663.2:cds"/>
    <property type="gene ID" value="G31663"/>
</dbReference>
<dbReference type="PROSITE" id="PS00031">
    <property type="entry name" value="NUCLEAR_REC_DBD_1"/>
    <property type="match status" value="1"/>
</dbReference>
<evidence type="ECO:0000259" key="17">
    <source>
        <dbReference type="PROSITE" id="PS51843"/>
    </source>
</evidence>
<dbReference type="GO" id="GO:0004879">
    <property type="term" value="F:nuclear receptor activity"/>
    <property type="evidence" value="ECO:0007669"/>
    <property type="project" value="InterPro"/>
</dbReference>
<keyword evidence="7 14" id="KW-0804">Transcription</keyword>
<evidence type="ECO:0000256" key="2">
    <source>
        <dbReference type="ARBA" id="ARBA00022723"/>
    </source>
</evidence>
<dbReference type="AlphaFoldDB" id="A0A8W8M987"/>
<evidence type="ECO:0000256" key="7">
    <source>
        <dbReference type="ARBA" id="ARBA00023163"/>
    </source>
</evidence>
<dbReference type="SMART" id="SM00430">
    <property type="entry name" value="HOLI"/>
    <property type="match status" value="1"/>
</dbReference>
<keyword evidence="3 14" id="KW-0863">Zinc-finger</keyword>
<dbReference type="InterPro" id="IPR003069">
    <property type="entry name" value="Ecdystd_rcpt"/>
</dbReference>
<evidence type="ECO:0000256" key="8">
    <source>
        <dbReference type="ARBA" id="ARBA00023170"/>
    </source>
</evidence>
<evidence type="ECO:0000256" key="14">
    <source>
        <dbReference type="RuleBase" id="RU004334"/>
    </source>
</evidence>
<dbReference type="SUPFAM" id="SSF57716">
    <property type="entry name" value="Glucocorticoid receptor-like (DNA-binding domain)"/>
    <property type="match status" value="1"/>
</dbReference>
<keyword evidence="6 14" id="KW-0238">DNA-binding</keyword>
<evidence type="ECO:0000256" key="1">
    <source>
        <dbReference type="ARBA" id="ARBA00022052"/>
    </source>
</evidence>
<feature type="domain" description="NR LBD" evidence="17">
    <location>
        <begin position="251"/>
        <end position="485"/>
    </location>
</feature>
<reference evidence="18" key="1">
    <citation type="submission" date="2022-08" db="UniProtKB">
        <authorList>
            <consortium name="EnsemblMetazoa"/>
        </authorList>
    </citation>
    <scope>IDENTIFICATION</scope>
    <source>
        <strain evidence="18">05x7-T-G4-1.051#20</strain>
    </source>
</reference>
<evidence type="ECO:0000256" key="6">
    <source>
        <dbReference type="ARBA" id="ARBA00023125"/>
    </source>
</evidence>
<dbReference type="GO" id="GO:0035076">
    <property type="term" value="P:ecdysone receptor signaling pathway"/>
    <property type="evidence" value="ECO:0007669"/>
    <property type="project" value="InterPro"/>
</dbReference>
<keyword evidence="19" id="KW-1185">Reference proteome</keyword>
<evidence type="ECO:0000259" key="16">
    <source>
        <dbReference type="PROSITE" id="PS51030"/>
    </source>
</evidence>
<accession>A0A8W8M987</accession>
<comment type="subcellular location">
    <subcellularLocation>
        <location evidence="14">Nucleus</location>
    </subcellularLocation>
</comment>
<evidence type="ECO:0000256" key="10">
    <source>
        <dbReference type="ARBA" id="ARBA00029963"/>
    </source>
</evidence>
<evidence type="ECO:0000256" key="3">
    <source>
        <dbReference type="ARBA" id="ARBA00022771"/>
    </source>
</evidence>
<dbReference type="Proteomes" id="UP000005408">
    <property type="component" value="Unassembled WGS sequence"/>
</dbReference>
<dbReference type="PROSITE" id="PS51843">
    <property type="entry name" value="NR_LBD"/>
    <property type="match status" value="1"/>
</dbReference>
<dbReference type="PANTHER" id="PTHR24082:SF507">
    <property type="entry name" value="BILE ACID RECEPTOR-RELATED"/>
    <property type="match status" value="1"/>
</dbReference>
<dbReference type="Gene3D" id="3.30.50.10">
    <property type="entry name" value="Erythroid Transcription Factor GATA-1, subunit A"/>
    <property type="match status" value="1"/>
</dbReference>
<evidence type="ECO:0000313" key="19">
    <source>
        <dbReference type="Proteomes" id="UP000005408"/>
    </source>
</evidence>
<comment type="similarity">
    <text evidence="14">Belongs to the nuclear hormone receptor family.</text>
</comment>
<dbReference type="PRINTS" id="PR00047">
    <property type="entry name" value="STROIDFINGER"/>
</dbReference>
<dbReference type="InterPro" id="IPR035500">
    <property type="entry name" value="NHR-like_dom_sf"/>
</dbReference>
<keyword evidence="5 14" id="KW-0805">Transcription regulation</keyword>
<dbReference type="GO" id="GO:0035100">
    <property type="term" value="F:ecdysone binding"/>
    <property type="evidence" value="ECO:0007669"/>
    <property type="project" value="InterPro"/>
</dbReference>
<evidence type="ECO:0000256" key="13">
    <source>
        <dbReference type="ARBA" id="ARBA00033286"/>
    </source>
</evidence>
<evidence type="ECO:0000256" key="15">
    <source>
        <dbReference type="SAM" id="MobiDB-lite"/>
    </source>
</evidence>